<gene>
    <name evidence="1" type="ORF">FNF27_00421</name>
</gene>
<comment type="caution">
    <text evidence="1">The sequence shown here is derived from an EMBL/GenBank/DDBJ whole genome shotgun (WGS) entry which is preliminary data.</text>
</comment>
<evidence type="ECO:0000313" key="2">
    <source>
        <dbReference type="Proteomes" id="UP000322899"/>
    </source>
</evidence>
<dbReference type="EMBL" id="VLTO01000002">
    <property type="protein sequence ID" value="KAA0177873.1"/>
    <property type="molecule type" value="Genomic_DNA"/>
</dbReference>
<protein>
    <submittedName>
        <fullName evidence="1">Uncharacterized protein</fullName>
    </submittedName>
</protein>
<name>A0A5A8EIQ4_CAFRO</name>
<sequence>MAAASGSGTRTRFQLELVWGGERMTVEQVGLSNIFRHRRSGRYFKITPSWEEALATVAELQGSRRGPGAAALPTGEREVQTSIVHLAGKARYLVELPPHAEAVESAFGPESNLHDPLLLQVC</sequence>
<dbReference type="AlphaFoldDB" id="A0A5A8EIQ4"/>
<accession>A0A5A8EIQ4</accession>
<proteinExistence type="predicted"/>
<dbReference type="Proteomes" id="UP000322899">
    <property type="component" value="Unassembled WGS sequence"/>
</dbReference>
<organism evidence="1 2">
    <name type="scientific">Cafeteria roenbergensis</name>
    <name type="common">Marine flagellate</name>
    <dbReference type="NCBI Taxonomy" id="33653"/>
    <lineage>
        <taxon>Eukaryota</taxon>
        <taxon>Sar</taxon>
        <taxon>Stramenopiles</taxon>
        <taxon>Bigyra</taxon>
        <taxon>Opalozoa</taxon>
        <taxon>Bicosoecida</taxon>
        <taxon>Cafeteriaceae</taxon>
        <taxon>Cafeteria</taxon>
    </lineage>
</organism>
<reference evidence="1 2" key="1">
    <citation type="submission" date="2019-07" db="EMBL/GenBank/DDBJ databases">
        <title>Genomes of Cafeteria roenbergensis.</title>
        <authorList>
            <person name="Fischer M.G."/>
            <person name="Hackl T."/>
            <person name="Roman M."/>
        </authorList>
    </citation>
    <scope>NUCLEOTIDE SEQUENCE [LARGE SCALE GENOMIC DNA]</scope>
    <source>
        <strain evidence="1 2">E4-10P</strain>
    </source>
</reference>
<evidence type="ECO:0000313" key="1">
    <source>
        <dbReference type="EMBL" id="KAA0177873.1"/>
    </source>
</evidence>